<name>E6SMY5_BACT6</name>
<feature type="chain" id="PRO_5003211342" description="Outer membrane protein beta-barrel domain-containing protein" evidence="1">
    <location>
        <begin position="22"/>
        <end position="701"/>
    </location>
</feature>
<protein>
    <recommendedName>
        <fullName evidence="4">Outer membrane protein beta-barrel domain-containing protein</fullName>
    </recommendedName>
</protein>
<dbReference type="Proteomes" id="UP000008630">
    <property type="component" value="Chromosome"/>
</dbReference>
<reference evidence="2 3" key="2">
    <citation type="journal article" date="2011" name="Stand. Genomic Sci.">
        <title>Complete genome sequence of Bacteroides helcogenes type strain (P 36-108).</title>
        <authorList>
            <person name="Pati A."/>
            <person name="Gronow S."/>
            <person name="Zeytun A."/>
            <person name="Lapidus A."/>
            <person name="Nolan M."/>
            <person name="Hammon N."/>
            <person name="Deshpande S."/>
            <person name="Cheng J.F."/>
            <person name="Tapia R."/>
            <person name="Han C."/>
            <person name="Goodwin L."/>
            <person name="Pitluck S."/>
            <person name="Liolios K."/>
            <person name="Pagani I."/>
            <person name="Ivanova N."/>
            <person name="Mavromatis K."/>
            <person name="Chen A."/>
            <person name="Palaniappan K."/>
            <person name="Land M."/>
            <person name="Hauser L."/>
            <person name="Chang Y.J."/>
            <person name="Jeffries C.D."/>
            <person name="Detter J.C."/>
            <person name="Brambilla E."/>
            <person name="Rohde M."/>
            <person name="Goker M."/>
            <person name="Woyke T."/>
            <person name="Bristow J."/>
            <person name="Eisen J.A."/>
            <person name="Markowitz V."/>
            <person name="Hugenholtz P."/>
            <person name="Kyrpides N.C."/>
            <person name="Klenk H.P."/>
            <person name="Lucas S."/>
        </authorList>
    </citation>
    <scope>NUCLEOTIDE SEQUENCE [LARGE SCALE GENOMIC DNA]</scope>
    <source>
        <strain evidence="3">ATCC 35417 / DSM 20613 / JCM 6297 / CCUG 15421 / P 36-108</strain>
    </source>
</reference>
<dbReference type="STRING" id="693979.Bache_0678"/>
<dbReference type="PATRIC" id="fig|693979.3.peg.723"/>
<dbReference type="OrthoDB" id="1098137at2"/>
<evidence type="ECO:0000313" key="2">
    <source>
        <dbReference type="EMBL" id="ADV42701.1"/>
    </source>
</evidence>
<gene>
    <name evidence="2" type="ordered locus">Bache_0678</name>
</gene>
<accession>E6SMY5</accession>
<dbReference type="eggNOG" id="COG4771">
    <property type="taxonomic scope" value="Bacteria"/>
</dbReference>
<reference key="1">
    <citation type="submission" date="2010-11" db="EMBL/GenBank/DDBJ databases">
        <title>The complete genome of Bacteroides helcogenes P 36-108.</title>
        <authorList>
            <consortium name="US DOE Joint Genome Institute (JGI-PGF)"/>
            <person name="Lucas S."/>
            <person name="Copeland A."/>
            <person name="Lapidus A."/>
            <person name="Bruce D."/>
            <person name="Goodwin L."/>
            <person name="Pitluck S."/>
            <person name="Kyrpides N."/>
            <person name="Mavromatis K."/>
            <person name="Ivanova N."/>
            <person name="Zeytun A."/>
            <person name="Brettin T."/>
            <person name="Detter J.C."/>
            <person name="Tapia R."/>
            <person name="Han C."/>
            <person name="Land M."/>
            <person name="Hauser L."/>
            <person name="Markowitz V."/>
            <person name="Cheng J.-F."/>
            <person name="Hugenholtz P."/>
            <person name="Woyke T."/>
            <person name="Wu D."/>
            <person name="Gronow S."/>
            <person name="Wellnitz S."/>
            <person name="Brambilla E."/>
            <person name="Klenk H.-P."/>
            <person name="Eisen J.A."/>
        </authorList>
    </citation>
    <scope>NUCLEOTIDE SEQUENCE</scope>
    <source>
        <strain>P 36-108</strain>
    </source>
</reference>
<keyword evidence="3" id="KW-1185">Reference proteome</keyword>
<feature type="signal peptide" evidence="1">
    <location>
        <begin position="1"/>
        <end position="21"/>
    </location>
</feature>
<sequence length="701" mass="80703">MNKRIVLIVLALAAAIAATHAQKITETYHSDSLLIDVETKEVVVQASPCIHRGDRSIYFPTAQQKEMSSNALGLLEKMQLNGLQVNSLFNTVEVSGGGTPVFCINGRPVELKDILALKPDEVARVEHNDNPGARFKDAAVVINYKLKQSQQGGGFMTDLMEAVNTVYGVNSASGKYNYKASEWSVNYYMLHAAFKEFYNENREEYRFDDNRHVLQQEEGIPGRLHYNHHWITLNYNYLKTDSRMLNVALRGKYLNTPKTELDSRLYNSELSADPLMLFDHSRDHSATTALDLYYQHNLPRQQTLILDLTGSYTDTDSRLDYLISQKDVALSHLSNNVDGRKYALIAEALYEKPTTATDKWSVGLKYTAGYANNRYFGTGNTENRLHNSELYLYTEWNRRTEKWNLSAGMGGTYLQASQQGQSYHRLLLRPILRVGFTPSDRFTLRYRGSVESIAPTLSELSCVEQQLDYYQLRRGNALLTPSTEYRNRLTLDYHRTDWNTALNLGYDYRHHPIMEQTRQEQNLFVREMANQDNWQKWNAEYEFRYQLMHGMITLRAAVGMDYFDSRAAHYHHTHTNLYAVVNAQAAYKCVALTFNLRTHRPTLYGETLTLGEDLHDIALTYFKKRFSLCLAMNNPFMNNYRVGSENWNLRAGNTSYRYVNETSRMLLVKLTYGMDFGRKRKAAAKRIQNEDTDTGILKGSK</sequence>
<evidence type="ECO:0000256" key="1">
    <source>
        <dbReference type="SAM" id="SignalP"/>
    </source>
</evidence>
<dbReference type="HOGENOM" id="CLU_019825_0_1_10"/>
<evidence type="ECO:0008006" key="4">
    <source>
        <dbReference type="Google" id="ProtNLM"/>
    </source>
</evidence>
<proteinExistence type="predicted"/>
<dbReference type="AlphaFoldDB" id="E6SMY5"/>
<dbReference type="RefSeq" id="WP_013546316.1">
    <property type="nucleotide sequence ID" value="NC_014933.1"/>
</dbReference>
<evidence type="ECO:0000313" key="3">
    <source>
        <dbReference type="Proteomes" id="UP000008630"/>
    </source>
</evidence>
<organism evidence="2 3">
    <name type="scientific">Bacteroides helcogenes (strain ATCC 35417 / DSM 20613 / JCM 6297 / CCUG 15421 / P 36-108)</name>
    <dbReference type="NCBI Taxonomy" id="693979"/>
    <lineage>
        <taxon>Bacteria</taxon>
        <taxon>Pseudomonadati</taxon>
        <taxon>Bacteroidota</taxon>
        <taxon>Bacteroidia</taxon>
        <taxon>Bacteroidales</taxon>
        <taxon>Bacteroidaceae</taxon>
        <taxon>Bacteroides</taxon>
    </lineage>
</organism>
<dbReference type="SUPFAM" id="SSF56935">
    <property type="entry name" value="Porins"/>
    <property type="match status" value="1"/>
</dbReference>
<dbReference type="EMBL" id="CP002352">
    <property type="protein sequence ID" value="ADV42701.1"/>
    <property type="molecule type" value="Genomic_DNA"/>
</dbReference>
<keyword evidence="1" id="KW-0732">Signal</keyword>
<dbReference type="KEGG" id="bhl:Bache_0678"/>